<dbReference type="PROSITE" id="PS51093">
    <property type="entry name" value="PTS_EIIA_TYPE_1"/>
    <property type="match status" value="1"/>
</dbReference>
<evidence type="ECO:0000256" key="15">
    <source>
        <dbReference type="ARBA" id="ARBA00081008"/>
    </source>
</evidence>
<keyword evidence="5" id="KW-0808">Transferase</keyword>
<dbReference type="GO" id="GO:0009401">
    <property type="term" value="P:phosphoenolpyruvate-dependent sugar phosphotransferase system"/>
    <property type="evidence" value="ECO:0007669"/>
    <property type="project" value="UniProtKB-KW"/>
</dbReference>
<dbReference type="InterPro" id="IPR013013">
    <property type="entry name" value="PTS_EIIC_1"/>
</dbReference>
<dbReference type="InterPro" id="IPR001996">
    <property type="entry name" value="PTS_IIB_1"/>
</dbReference>
<dbReference type="CDD" id="cd00212">
    <property type="entry name" value="PTS_IIB_glc"/>
    <property type="match status" value="1"/>
</dbReference>
<proteinExistence type="predicted"/>
<dbReference type="EC" id="2.7.1.211" evidence="11"/>
<dbReference type="Pfam" id="PF00358">
    <property type="entry name" value="PTS_EIIA_1"/>
    <property type="match status" value="1"/>
</dbReference>
<dbReference type="GO" id="GO:0005886">
    <property type="term" value="C:plasma membrane"/>
    <property type="evidence" value="ECO:0007669"/>
    <property type="project" value="UniProtKB-SubCell"/>
</dbReference>
<keyword evidence="10 17" id="KW-0472">Membrane</keyword>
<feature type="transmembrane region" description="Helical" evidence="17">
    <location>
        <begin position="331"/>
        <end position="352"/>
    </location>
</feature>
<gene>
    <name evidence="21" type="ORF">GLW17_04710</name>
</gene>
<dbReference type="PROSITE" id="PS00371">
    <property type="entry name" value="PTS_EIIA_TYPE_1_HIS"/>
    <property type="match status" value="1"/>
</dbReference>
<evidence type="ECO:0000256" key="10">
    <source>
        <dbReference type="ARBA" id="ARBA00023136"/>
    </source>
</evidence>
<dbReference type="PANTHER" id="PTHR30175">
    <property type="entry name" value="PHOSPHOTRANSFERASE SYSTEM TRANSPORT PROTEIN"/>
    <property type="match status" value="1"/>
</dbReference>
<evidence type="ECO:0000259" key="20">
    <source>
        <dbReference type="PROSITE" id="PS51103"/>
    </source>
</evidence>
<comment type="subcellular location">
    <subcellularLocation>
        <location evidence="1">Cell membrane</location>
        <topology evidence="1">Multi-pass membrane protein</topology>
    </subcellularLocation>
</comment>
<feature type="transmembrane region" description="Helical" evidence="17">
    <location>
        <begin position="248"/>
        <end position="269"/>
    </location>
</feature>
<accession>A0AB37D3Q9</accession>
<dbReference type="Proteomes" id="UP000427886">
    <property type="component" value="Chromosome"/>
</dbReference>
<evidence type="ECO:0000256" key="7">
    <source>
        <dbReference type="ARBA" id="ARBA00022692"/>
    </source>
</evidence>
<dbReference type="KEGG" id="tey:GLW17_04710"/>
<evidence type="ECO:0000256" key="14">
    <source>
        <dbReference type="ARBA" id="ARBA00074554"/>
    </source>
</evidence>
<comment type="function">
    <text evidence="12">The phosphoenolpyruvate-dependent sugar phosphotransferase system (sugar PTS), a major carbohydrate active transport system, catalyzes the phosphorylation of incoming sugar substrates concomitantly with their translocation across the cell membrane. This system is involved in sucrose transport.</text>
</comment>
<dbReference type="RefSeq" id="WP_155224377.1">
    <property type="nucleotide sequence ID" value="NZ_CP046246.1"/>
</dbReference>
<feature type="domain" description="PTS EIIA type-1" evidence="18">
    <location>
        <begin position="500"/>
        <end position="604"/>
    </location>
</feature>
<dbReference type="PANTHER" id="PTHR30175:SF1">
    <property type="entry name" value="PTS SYSTEM ARBUTIN-, CELLOBIOSE-, AND SALICIN-SPECIFIC EIIBC COMPONENT-RELATED"/>
    <property type="match status" value="1"/>
</dbReference>
<dbReference type="AlphaFoldDB" id="A0AB37D3Q9"/>
<evidence type="ECO:0000256" key="9">
    <source>
        <dbReference type="ARBA" id="ARBA00022989"/>
    </source>
</evidence>
<keyword evidence="4" id="KW-0762">Sugar transport</keyword>
<dbReference type="SUPFAM" id="SSF55604">
    <property type="entry name" value="Glucose permease domain IIB"/>
    <property type="match status" value="1"/>
</dbReference>
<evidence type="ECO:0000256" key="3">
    <source>
        <dbReference type="ARBA" id="ARBA00022475"/>
    </source>
</evidence>
<dbReference type="InterPro" id="IPR050558">
    <property type="entry name" value="PTS_Sugar-Specific_Components"/>
</dbReference>
<dbReference type="FunFam" id="2.70.70.10:FF:000001">
    <property type="entry name" value="PTS system glucose-specific IIA component"/>
    <property type="match status" value="1"/>
</dbReference>
<organism evidence="21 22">
    <name type="scientific">Tetragenococcus halophilus</name>
    <name type="common">Pediococcus halophilus</name>
    <dbReference type="NCBI Taxonomy" id="51669"/>
    <lineage>
        <taxon>Bacteria</taxon>
        <taxon>Bacillati</taxon>
        <taxon>Bacillota</taxon>
        <taxon>Bacilli</taxon>
        <taxon>Lactobacillales</taxon>
        <taxon>Enterococcaceae</taxon>
        <taxon>Tetragenococcus</taxon>
    </lineage>
</organism>
<dbReference type="NCBIfam" id="TIGR01995">
    <property type="entry name" value="PTS-II-ABC-beta"/>
    <property type="match status" value="1"/>
</dbReference>
<dbReference type="Gene3D" id="3.30.1360.60">
    <property type="entry name" value="Glucose permease domain IIB"/>
    <property type="match status" value="1"/>
</dbReference>
<keyword evidence="6" id="KW-0598">Phosphotransferase system</keyword>
<dbReference type="EMBL" id="CP046246">
    <property type="protein sequence ID" value="QGP76175.1"/>
    <property type="molecule type" value="Genomic_DNA"/>
</dbReference>
<dbReference type="PROSITE" id="PS51098">
    <property type="entry name" value="PTS_EIIB_TYPE_1"/>
    <property type="match status" value="1"/>
</dbReference>
<dbReference type="Gene3D" id="2.70.70.10">
    <property type="entry name" value="Glucose Permease (Domain IIA)"/>
    <property type="match status" value="1"/>
</dbReference>
<feature type="domain" description="PTS EIIC type-1" evidence="20">
    <location>
        <begin position="106"/>
        <end position="467"/>
    </location>
</feature>
<evidence type="ECO:0000256" key="8">
    <source>
        <dbReference type="ARBA" id="ARBA00022777"/>
    </source>
</evidence>
<keyword evidence="2" id="KW-0813">Transport</keyword>
<keyword evidence="3" id="KW-1003">Cell membrane</keyword>
<protein>
    <recommendedName>
        <fullName evidence="14">PTS system sucrose-specific EIIBCA component</fullName>
        <ecNumber evidence="11">2.7.1.211</ecNumber>
    </recommendedName>
    <alternativeName>
        <fullName evidence="15">EIIBCA-Scr</fullName>
    </alternativeName>
</protein>
<dbReference type="InterPro" id="IPR036878">
    <property type="entry name" value="Glu_permease_IIB"/>
</dbReference>
<feature type="transmembrane region" description="Helical" evidence="17">
    <location>
        <begin position="434"/>
        <end position="455"/>
    </location>
</feature>
<feature type="transmembrane region" description="Helical" evidence="17">
    <location>
        <begin position="275"/>
        <end position="298"/>
    </location>
</feature>
<evidence type="ECO:0000256" key="11">
    <source>
        <dbReference type="ARBA" id="ARBA00044053"/>
    </source>
</evidence>
<dbReference type="InterPro" id="IPR018113">
    <property type="entry name" value="PTrfase_EIIB_Cys"/>
</dbReference>
<dbReference type="SUPFAM" id="SSF51261">
    <property type="entry name" value="Duplicated hybrid motif"/>
    <property type="match status" value="1"/>
</dbReference>
<dbReference type="InterPro" id="IPR003352">
    <property type="entry name" value="PTS_EIIC"/>
</dbReference>
<dbReference type="GO" id="GO:0008982">
    <property type="term" value="F:protein-N(PI)-phosphohistidine-sugar phosphotransferase activity"/>
    <property type="evidence" value="ECO:0007669"/>
    <property type="project" value="InterPro"/>
</dbReference>
<evidence type="ECO:0000256" key="13">
    <source>
        <dbReference type="ARBA" id="ARBA00048931"/>
    </source>
</evidence>
<keyword evidence="7 17" id="KW-0812">Transmembrane</keyword>
<evidence type="ECO:0000256" key="16">
    <source>
        <dbReference type="PROSITE-ProRule" id="PRU00421"/>
    </source>
</evidence>
<feature type="transmembrane region" description="Helical" evidence="17">
    <location>
        <begin position="104"/>
        <end position="125"/>
    </location>
</feature>
<dbReference type="GO" id="GO:0015771">
    <property type="term" value="P:trehalose transport"/>
    <property type="evidence" value="ECO:0007669"/>
    <property type="project" value="TreeGrafter"/>
</dbReference>
<feature type="active site" description="Phosphocysteine intermediate; for EIIB activity" evidence="16">
    <location>
        <position position="27"/>
    </location>
</feature>
<evidence type="ECO:0000256" key="5">
    <source>
        <dbReference type="ARBA" id="ARBA00022679"/>
    </source>
</evidence>
<feature type="transmembrane region" description="Helical" evidence="17">
    <location>
        <begin position="145"/>
        <end position="164"/>
    </location>
</feature>
<dbReference type="GO" id="GO:0090589">
    <property type="term" value="F:protein-phosphocysteine-trehalose phosphotransferase system transporter activity"/>
    <property type="evidence" value="ECO:0007669"/>
    <property type="project" value="TreeGrafter"/>
</dbReference>
<dbReference type="InterPro" id="IPR001127">
    <property type="entry name" value="PTS_EIIA_1_perm"/>
</dbReference>
<dbReference type="PROSITE" id="PS51103">
    <property type="entry name" value="PTS_EIIC_TYPE_1"/>
    <property type="match status" value="1"/>
</dbReference>
<sequence length="631" mass="67403">MSKYTDLATELIELMGGKKNIKAAWHCVTRLRFNVVDTKKIQLDDIKKIKGVMGAQFSGEQFQVIIGNEVDDAFEAVQEQLGDIASLETDESAEKSSKGIISRLMDFISATFTPALPAIIGAGLLKGVVSLIEAFNWMPTEGAAFNILQMISDSAFYFLPFLLAVSAARKLKTSEYLAMSVAGVLLYPTMVEGFNALSAGESVQELSLFGILPVPYLNYSTSVIPILLAVWFLSHVYQWVKKWMPKSVTLMFSPVLTLLIVVPVTLIVLGPIGTYIGTALSGVILWLFENVGILAGAILGGAWPLLVMTGMHWAIMPMGLQIYAAQGYDSFMTPAMMAATFGMTGATFAVLFKTKDESMKQISLSAGISALLGITEPAMYGVTLKLKKPFIGAMTGGAIAGALLNVFSVKSFGMGIPGLIVLPGYVDPDNGMNFPMAIIGSVIAFVFAFAVTWIIGFEDETTDEAEKVDSSANAAKTSGEQIKIASPVNGQFVAVENLSDETFAQQIMGQTTAIQPSANEIVAPFDAEVTLIAETNHAIGLRSSDGIELLIHLGIDTVELKGQGFKPQVKQGDQVTQGDLLMEMDIAAIKEAGYDPVVLSIVTNTADYLDVISTATEADIVVGDNIAAAIN</sequence>
<reference evidence="21 22" key="1">
    <citation type="submission" date="2019-11" db="EMBL/GenBank/DDBJ databases">
        <authorList>
            <person name="Kim E."/>
            <person name="Lee J."/>
            <person name="Jeon K."/>
            <person name="Lee Y."/>
        </authorList>
    </citation>
    <scope>NUCLEOTIDE SEQUENCE [LARGE SCALE GENOMIC DNA]</scope>
    <source>
        <strain evidence="21 22">YJ1</strain>
    </source>
</reference>
<evidence type="ECO:0000256" key="12">
    <source>
        <dbReference type="ARBA" id="ARBA00045139"/>
    </source>
</evidence>
<dbReference type="PROSITE" id="PS01035">
    <property type="entry name" value="PTS_EIIB_TYPE_1_CYS"/>
    <property type="match status" value="1"/>
</dbReference>
<evidence type="ECO:0000256" key="6">
    <source>
        <dbReference type="ARBA" id="ARBA00022683"/>
    </source>
</evidence>
<evidence type="ECO:0000256" key="4">
    <source>
        <dbReference type="ARBA" id="ARBA00022597"/>
    </source>
</evidence>
<feature type="transmembrane region" description="Helical" evidence="17">
    <location>
        <begin position="216"/>
        <end position="236"/>
    </location>
</feature>
<keyword evidence="9 17" id="KW-1133">Transmembrane helix</keyword>
<dbReference type="FunFam" id="3.30.1360.60:FF:000001">
    <property type="entry name" value="PTS system glucose-specific IIBC component PtsG"/>
    <property type="match status" value="1"/>
</dbReference>
<dbReference type="Pfam" id="PF00367">
    <property type="entry name" value="PTS_EIIB"/>
    <property type="match status" value="1"/>
</dbReference>
<dbReference type="InterPro" id="IPR011055">
    <property type="entry name" value="Dup_hybrid_motif"/>
</dbReference>
<evidence type="ECO:0000256" key="2">
    <source>
        <dbReference type="ARBA" id="ARBA00022448"/>
    </source>
</evidence>
<evidence type="ECO:0000256" key="17">
    <source>
        <dbReference type="SAM" id="Phobius"/>
    </source>
</evidence>
<dbReference type="GO" id="GO:0016301">
    <property type="term" value="F:kinase activity"/>
    <property type="evidence" value="ECO:0007669"/>
    <property type="project" value="UniProtKB-KW"/>
</dbReference>
<dbReference type="InterPro" id="IPR011297">
    <property type="entry name" value="PTS_IIABC_b_glu"/>
</dbReference>
<evidence type="ECO:0000313" key="21">
    <source>
        <dbReference type="EMBL" id="QGP76175.1"/>
    </source>
</evidence>
<evidence type="ECO:0000313" key="22">
    <source>
        <dbReference type="Proteomes" id="UP000427886"/>
    </source>
</evidence>
<evidence type="ECO:0000256" key="1">
    <source>
        <dbReference type="ARBA" id="ARBA00004651"/>
    </source>
</evidence>
<keyword evidence="8" id="KW-0418">Kinase</keyword>
<evidence type="ECO:0000259" key="19">
    <source>
        <dbReference type="PROSITE" id="PS51098"/>
    </source>
</evidence>
<dbReference type="Pfam" id="PF02378">
    <property type="entry name" value="PTS_EIIC"/>
    <property type="match status" value="1"/>
</dbReference>
<evidence type="ECO:0000259" key="18">
    <source>
        <dbReference type="PROSITE" id="PS51093"/>
    </source>
</evidence>
<dbReference type="NCBIfam" id="TIGR00830">
    <property type="entry name" value="PTBA"/>
    <property type="match status" value="1"/>
</dbReference>
<feature type="transmembrane region" description="Helical" evidence="17">
    <location>
        <begin position="176"/>
        <end position="196"/>
    </location>
</feature>
<name>A0AB37D3Q9_TETHA</name>
<feature type="transmembrane region" description="Helical" evidence="17">
    <location>
        <begin position="402"/>
        <end position="422"/>
    </location>
</feature>
<comment type="catalytic activity">
    <reaction evidence="13">
        <text>N(pros)-phospho-L-histidyl-[protein](out) + sucrose = sucrose 6(G)-phosphate(in) + L-histidyl-[protein]</text>
        <dbReference type="Rhea" id="RHEA:49236"/>
        <dbReference type="Rhea" id="RHEA-COMP:9745"/>
        <dbReference type="Rhea" id="RHEA-COMP:9746"/>
        <dbReference type="ChEBI" id="CHEBI:17992"/>
        <dbReference type="ChEBI" id="CHEBI:29979"/>
        <dbReference type="ChEBI" id="CHEBI:64837"/>
        <dbReference type="ChEBI" id="CHEBI:91002"/>
        <dbReference type="EC" id="2.7.1.211"/>
    </reaction>
</comment>
<feature type="domain" description="PTS EIIB type-1" evidence="19">
    <location>
        <begin position="5"/>
        <end position="87"/>
    </location>
</feature>